<dbReference type="AlphaFoldDB" id="A0A1G6GPL3"/>
<reference evidence="2 3" key="1">
    <citation type="submission" date="2016-06" db="EMBL/GenBank/DDBJ databases">
        <authorList>
            <person name="Olsen C.W."/>
            <person name="Carey S."/>
            <person name="Hinshaw L."/>
            <person name="Karasin A.I."/>
        </authorList>
    </citation>
    <scope>NUCLEOTIDE SEQUENCE [LARGE SCALE GENOMIC DNA]</scope>
    <source>
        <strain evidence="2 3">LZ-22</strain>
    </source>
</reference>
<evidence type="ECO:0008006" key="4">
    <source>
        <dbReference type="Google" id="ProtNLM"/>
    </source>
</evidence>
<keyword evidence="1" id="KW-1133">Transmembrane helix</keyword>
<protein>
    <recommendedName>
        <fullName evidence="4">Flp pilus-assembly TadE/G-like</fullName>
    </recommendedName>
</protein>
<name>A0A1G6GPL3_9ACTN</name>
<dbReference type="Proteomes" id="UP000199086">
    <property type="component" value="Unassembled WGS sequence"/>
</dbReference>
<dbReference type="RefSeq" id="WP_092608800.1">
    <property type="nucleotide sequence ID" value="NZ_FMYF01000004.1"/>
</dbReference>
<feature type="transmembrane region" description="Helical" evidence="1">
    <location>
        <begin position="27"/>
        <end position="47"/>
    </location>
</feature>
<dbReference type="STRING" id="1577474.GA0111570_104190"/>
<evidence type="ECO:0000256" key="1">
    <source>
        <dbReference type="SAM" id="Phobius"/>
    </source>
</evidence>
<keyword evidence="3" id="KW-1185">Reference proteome</keyword>
<accession>A0A1G6GPL3</accession>
<dbReference type="EMBL" id="FMYF01000004">
    <property type="protein sequence ID" value="SDB83783.1"/>
    <property type="molecule type" value="Genomic_DNA"/>
</dbReference>
<dbReference type="OrthoDB" id="4827894at2"/>
<evidence type="ECO:0000313" key="2">
    <source>
        <dbReference type="EMBL" id="SDB83783.1"/>
    </source>
</evidence>
<gene>
    <name evidence="2" type="ORF">GA0111570_104190</name>
</gene>
<keyword evidence="1" id="KW-0812">Transmembrane</keyword>
<keyword evidence="1" id="KW-0472">Membrane</keyword>
<evidence type="ECO:0000313" key="3">
    <source>
        <dbReference type="Proteomes" id="UP000199086"/>
    </source>
</evidence>
<organism evidence="2 3">
    <name type="scientific">Raineyella antarctica</name>
    <dbReference type="NCBI Taxonomy" id="1577474"/>
    <lineage>
        <taxon>Bacteria</taxon>
        <taxon>Bacillati</taxon>
        <taxon>Actinomycetota</taxon>
        <taxon>Actinomycetes</taxon>
        <taxon>Propionibacteriales</taxon>
        <taxon>Propionibacteriaceae</taxon>
        <taxon>Raineyella</taxon>
    </lineage>
</organism>
<proteinExistence type="predicted"/>
<sequence>MVRWVQDGRTADLTTRRTPLRDSRGQALSVMVLVVTTALVLMAGLVVDGGQQVSATRRASAVAEQAARAATDAAAAGALEGRPDTGVAAAAAREVLAADPDVAGTVQVLPGPRVAVETRSQVPTIFLSLVGIGSVTGTSRATADLVAVP</sequence>